<dbReference type="Proteomes" id="UP000001396">
    <property type="component" value="Unassembled WGS sequence"/>
</dbReference>
<evidence type="ECO:0000256" key="1">
    <source>
        <dbReference type="SAM" id="Phobius"/>
    </source>
</evidence>
<dbReference type="GeneID" id="31362897"/>
<protein>
    <submittedName>
        <fullName evidence="2">Uncharacterized protein</fullName>
    </submittedName>
</protein>
<dbReference type="RefSeq" id="XP_020431846.1">
    <property type="nucleotide sequence ID" value="XM_020578251.1"/>
</dbReference>
<organism evidence="2 3">
    <name type="scientific">Heterostelium pallidum (strain ATCC 26659 / Pp 5 / PN500)</name>
    <name type="common">Cellular slime mold</name>
    <name type="synonym">Polysphondylium pallidum</name>
    <dbReference type="NCBI Taxonomy" id="670386"/>
    <lineage>
        <taxon>Eukaryota</taxon>
        <taxon>Amoebozoa</taxon>
        <taxon>Evosea</taxon>
        <taxon>Eumycetozoa</taxon>
        <taxon>Dictyostelia</taxon>
        <taxon>Acytosteliales</taxon>
        <taxon>Acytosteliaceae</taxon>
        <taxon>Heterostelium</taxon>
    </lineage>
</organism>
<keyword evidence="1" id="KW-0812">Transmembrane</keyword>
<evidence type="ECO:0000313" key="3">
    <source>
        <dbReference type="Proteomes" id="UP000001396"/>
    </source>
</evidence>
<evidence type="ECO:0000313" key="2">
    <source>
        <dbReference type="EMBL" id="EFA79725.1"/>
    </source>
</evidence>
<dbReference type="InParanoid" id="D3BFW5"/>
<sequence>MKFSLKLDFLVLIILLTIFIKLNNDYNNKPQEYQCLNENIDNKSIKNGFGRENSQFDFSTTDRTPKFQQHISRSASTSVSRYCSTNSSTTMTPTLNATFFLMISFSMCLLYLVLPTNILNNSNLKNNQI</sequence>
<name>D3BFW5_HETP5</name>
<keyword evidence="3" id="KW-1185">Reference proteome</keyword>
<comment type="caution">
    <text evidence="2">The sequence shown here is derived from an EMBL/GenBank/DDBJ whole genome shotgun (WGS) entry which is preliminary data.</text>
</comment>
<proteinExistence type="predicted"/>
<dbReference type="AlphaFoldDB" id="D3BFW5"/>
<gene>
    <name evidence="2" type="ORF">PPL_07416</name>
</gene>
<dbReference type="EMBL" id="ADBJ01000032">
    <property type="protein sequence ID" value="EFA79725.1"/>
    <property type="molecule type" value="Genomic_DNA"/>
</dbReference>
<keyword evidence="1" id="KW-1133">Transmembrane helix</keyword>
<keyword evidence="1" id="KW-0472">Membrane</keyword>
<feature type="transmembrane region" description="Helical" evidence="1">
    <location>
        <begin position="95"/>
        <end position="114"/>
    </location>
</feature>
<reference evidence="2 3" key="1">
    <citation type="journal article" date="2011" name="Genome Res.">
        <title>Phylogeny-wide analysis of social amoeba genomes highlights ancient origins for complex intercellular communication.</title>
        <authorList>
            <person name="Heidel A.J."/>
            <person name="Lawal H.M."/>
            <person name="Felder M."/>
            <person name="Schilde C."/>
            <person name="Helps N.R."/>
            <person name="Tunggal B."/>
            <person name="Rivero F."/>
            <person name="John U."/>
            <person name="Schleicher M."/>
            <person name="Eichinger L."/>
            <person name="Platzer M."/>
            <person name="Noegel A.A."/>
            <person name="Schaap P."/>
            <person name="Gloeckner G."/>
        </authorList>
    </citation>
    <scope>NUCLEOTIDE SEQUENCE [LARGE SCALE GENOMIC DNA]</scope>
    <source>
        <strain evidence="3">ATCC 26659 / Pp 5 / PN500</strain>
    </source>
</reference>
<feature type="transmembrane region" description="Helical" evidence="1">
    <location>
        <begin position="7"/>
        <end position="23"/>
    </location>
</feature>
<accession>D3BFW5</accession>